<keyword evidence="6" id="KW-1185">Reference proteome</keyword>
<comment type="similarity">
    <text evidence="1">Belongs to the DprA/Smf family.</text>
</comment>
<feature type="region of interest" description="Disordered" evidence="2">
    <location>
        <begin position="1"/>
        <end position="23"/>
    </location>
</feature>
<proteinExistence type="inferred from homology"/>
<dbReference type="InterPro" id="IPR057666">
    <property type="entry name" value="DrpA_SLOG"/>
</dbReference>
<feature type="region of interest" description="Disordered" evidence="2">
    <location>
        <begin position="313"/>
        <end position="338"/>
    </location>
</feature>
<evidence type="ECO:0000256" key="1">
    <source>
        <dbReference type="ARBA" id="ARBA00006525"/>
    </source>
</evidence>
<evidence type="ECO:0000256" key="2">
    <source>
        <dbReference type="SAM" id="MobiDB-lite"/>
    </source>
</evidence>
<dbReference type="AlphaFoldDB" id="A0A1I3QH70"/>
<feature type="domain" description="Smf/DprA SLOG" evidence="3">
    <location>
        <begin position="101"/>
        <end position="307"/>
    </location>
</feature>
<sequence length="397" mass="41636">MDYVSPDSGPEFHTTFDEAPLPAFDPAPSQDELFARLRLIRSRRVGSATWRRLLAEHGNAVAALEALPGVAAAAGDTGYRPADEASIRREVQAARRLGARMLAFGTPGYPAELAKTRDPSPILWAQGRIELLTRTTVAIVGTRNASSLALRMARALGRDLAQAGIVVASGLARGVDAVAHDAALPGGTIAVHAGGLDRIYPAENIDLAAKIAVDGLSISERPFGLAPQARDFPRRNRIVAGLSQAVVVVEAAAKSGSMITARDALDEGREVLAVPGHPFDGRAGGCNLLLRDGATLVRGVQDILDVLDLMARSPEAPEPRPEPVAAPQVDATTTPDTSQLRDRILSLLSPTPVTQDDLARDIAASGPVSANQLALHLSELELEGSIARQPGGGLIRA</sequence>
<dbReference type="Pfam" id="PF17782">
    <property type="entry name" value="WHD_DprA"/>
    <property type="match status" value="1"/>
</dbReference>
<evidence type="ECO:0000313" key="6">
    <source>
        <dbReference type="Proteomes" id="UP000199110"/>
    </source>
</evidence>
<dbReference type="Pfam" id="PF21102">
    <property type="entry name" value="DprA_N"/>
    <property type="match status" value="1"/>
</dbReference>
<name>A0A1I3QH70_9RHOB</name>
<accession>A0A1I3QH70</accession>
<gene>
    <name evidence="5" type="ORF">SAMN04488095_2525</name>
</gene>
<protein>
    <submittedName>
        <fullName evidence="5">DNA processing protein</fullName>
    </submittedName>
</protein>
<evidence type="ECO:0000313" key="5">
    <source>
        <dbReference type="EMBL" id="SFJ32862.1"/>
    </source>
</evidence>
<dbReference type="InterPro" id="IPR036388">
    <property type="entry name" value="WH-like_DNA-bd_sf"/>
</dbReference>
<dbReference type="RefSeq" id="WP_092781158.1">
    <property type="nucleotide sequence ID" value="NZ_FORA01000003.1"/>
</dbReference>
<dbReference type="GO" id="GO:0009294">
    <property type="term" value="P:DNA-mediated transformation"/>
    <property type="evidence" value="ECO:0007669"/>
    <property type="project" value="InterPro"/>
</dbReference>
<dbReference type="Proteomes" id="UP000199110">
    <property type="component" value="Unassembled WGS sequence"/>
</dbReference>
<dbReference type="PANTHER" id="PTHR43022:SF1">
    <property type="entry name" value="PROTEIN SMF"/>
    <property type="match status" value="1"/>
</dbReference>
<dbReference type="PANTHER" id="PTHR43022">
    <property type="entry name" value="PROTEIN SMF"/>
    <property type="match status" value="1"/>
</dbReference>
<dbReference type="STRING" id="390807.SAMN04488095_2525"/>
<dbReference type="SUPFAM" id="SSF102405">
    <property type="entry name" value="MCP/YpsA-like"/>
    <property type="match status" value="1"/>
</dbReference>
<dbReference type="EMBL" id="FORA01000003">
    <property type="protein sequence ID" value="SFJ32862.1"/>
    <property type="molecule type" value="Genomic_DNA"/>
</dbReference>
<feature type="domain" description="DprA winged helix" evidence="4">
    <location>
        <begin position="331"/>
        <end position="392"/>
    </location>
</feature>
<dbReference type="OrthoDB" id="9785707at2"/>
<evidence type="ECO:0000259" key="3">
    <source>
        <dbReference type="Pfam" id="PF02481"/>
    </source>
</evidence>
<dbReference type="NCBIfam" id="TIGR00732">
    <property type="entry name" value="dprA"/>
    <property type="match status" value="1"/>
</dbReference>
<dbReference type="Gene3D" id="1.10.10.10">
    <property type="entry name" value="Winged helix-like DNA-binding domain superfamily/Winged helix DNA-binding domain"/>
    <property type="match status" value="1"/>
</dbReference>
<organism evidence="5 6">
    <name type="scientific">Jannaschia pohangensis</name>
    <dbReference type="NCBI Taxonomy" id="390807"/>
    <lineage>
        <taxon>Bacteria</taxon>
        <taxon>Pseudomonadati</taxon>
        <taxon>Pseudomonadota</taxon>
        <taxon>Alphaproteobacteria</taxon>
        <taxon>Rhodobacterales</taxon>
        <taxon>Roseobacteraceae</taxon>
        <taxon>Jannaschia</taxon>
    </lineage>
</organism>
<dbReference type="InterPro" id="IPR003488">
    <property type="entry name" value="DprA"/>
</dbReference>
<dbReference type="Pfam" id="PF02481">
    <property type="entry name" value="DNA_processg_A"/>
    <property type="match status" value="1"/>
</dbReference>
<evidence type="ECO:0000259" key="4">
    <source>
        <dbReference type="Pfam" id="PF17782"/>
    </source>
</evidence>
<dbReference type="Gene3D" id="3.40.50.450">
    <property type="match status" value="1"/>
</dbReference>
<dbReference type="InterPro" id="IPR041614">
    <property type="entry name" value="DprA_WH"/>
</dbReference>
<reference evidence="5 6" key="1">
    <citation type="submission" date="2016-10" db="EMBL/GenBank/DDBJ databases">
        <authorList>
            <person name="de Groot N.N."/>
        </authorList>
    </citation>
    <scope>NUCLEOTIDE SEQUENCE [LARGE SCALE GENOMIC DNA]</scope>
    <source>
        <strain evidence="5 6">DSM 19073</strain>
    </source>
</reference>